<evidence type="ECO:0000313" key="1">
    <source>
        <dbReference type="EMBL" id="MFD1951361.1"/>
    </source>
</evidence>
<dbReference type="Gene3D" id="3.30.70.940">
    <property type="entry name" value="NusG, N-terminal domain"/>
    <property type="match status" value="1"/>
</dbReference>
<dbReference type="RefSeq" id="WP_380929955.1">
    <property type="nucleotide sequence ID" value="NZ_JBHUGS010000002.1"/>
</dbReference>
<name>A0ABW4U0W3_9SPHN</name>
<dbReference type="InterPro" id="IPR036735">
    <property type="entry name" value="NGN_dom_sf"/>
</dbReference>
<organism evidence="1 2">
    <name type="scientific">Sphingomonas arantia</name>
    <dbReference type="NCBI Taxonomy" id="1460676"/>
    <lineage>
        <taxon>Bacteria</taxon>
        <taxon>Pseudomonadati</taxon>
        <taxon>Pseudomonadota</taxon>
        <taxon>Alphaproteobacteria</taxon>
        <taxon>Sphingomonadales</taxon>
        <taxon>Sphingomonadaceae</taxon>
        <taxon>Sphingomonas</taxon>
    </lineage>
</organism>
<dbReference type="EMBL" id="JBHUGS010000002">
    <property type="protein sequence ID" value="MFD1951361.1"/>
    <property type="molecule type" value="Genomic_DNA"/>
</dbReference>
<accession>A0ABW4U0W3</accession>
<gene>
    <name evidence="1" type="ORF">ACFSGX_11360</name>
</gene>
<comment type="caution">
    <text evidence="1">The sequence shown here is derived from an EMBL/GenBank/DDBJ whole genome shotgun (WGS) entry which is preliminary data.</text>
</comment>
<proteinExistence type="predicted"/>
<reference evidence="2" key="1">
    <citation type="journal article" date="2019" name="Int. J. Syst. Evol. Microbiol.">
        <title>The Global Catalogue of Microorganisms (GCM) 10K type strain sequencing project: providing services to taxonomists for standard genome sequencing and annotation.</title>
        <authorList>
            <consortium name="The Broad Institute Genomics Platform"/>
            <consortium name="The Broad Institute Genome Sequencing Center for Infectious Disease"/>
            <person name="Wu L."/>
            <person name="Ma J."/>
        </authorList>
    </citation>
    <scope>NUCLEOTIDE SEQUENCE [LARGE SCALE GENOMIC DNA]</scope>
    <source>
        <strain evidence="2">CGMCC 1.12702</strain>
    </source>
</reference>
<sequence>MMPSPAILASAWCILRTSGPRTLALARSLTAAGIEAWTPTTTRLIRVPRSRAKRERDFPIMPTFVFVRARHLAELRRCLGLPSNPHPAFSIFRHTGRIPLIADGEIGSVRAIEEQGQQERQRARDRKTDAARRARRHHVAVGSEVQMPDGGFAGLTGIVEGSDGKFALVCFGGKMRVKVASFLLPPNEV</sequence>
<evidence type="ECO:0008006" key="3">
    <source>
        <dbReference type="Google" id="ProtNLM"/>
    </source>
</evidence>
<protein>
    <recommendedName>
        <fullName evidence="3">NusG-like N-terminal domain-containing protein</fullName>
    </recommendedName>
</protein>
<keyword evidence="2" id="KW-1185">Reference proteome</keyword>
<dbReference type="Proteomes" id="UP001597400">
    <property type="component" value="Unassembled WGS sequence"/>
</dbReference>
<evidence type="ECO:0000313" key="2">
    <source>
        <dbReference type="Proteomes" id="UP001597400"/>
    </source>
</evidence>